<evidence type="ECO:0000313" key="1">
    <source>
        <dbReference type="EMBL" id="EGF91653.1"/>
    </source>
</evidence>
<dbReference type="Pfam" id="PF12669">
    <property type="entry name" value="FeoB_associated"/>
    <property type="match status" value="1"/>
</dbReference>
<reference evidence="2" key="1">
    <citation type="submission" date="2011-03" db="EMBL/GenBank/DDBJ databases">
        <title>Draft genome sequence of Brevundimonas diminuta.</title>
        <authorList>
            <person name="Brown P.J.B."/>
            <person name="Buechlein A."/>
            <person name="Hemmerich C."/>
            <person name="Brun Y.V."/>
        </authorList>
    </citation>
    <scope>NUCLEOTIDE SEQUENCE [LARGE SCALE GENOMIC DNA]</scope>
    <source>
        <strain evidence="2">C19</strain>
    </source>
</reference>
<organism evidence="1 2">
    <name type="scientific">Asticcacaulis biprosthecium C19</name>
    <dbReference type="NCBI Taxonomy" id="715226"/>
    <lineage>
        <taxon>Bacteria</taxon>
        <taxon>Pseudomonadati</taxon>
        <taxon>Pseudomonadota</taxon>
        <taxon>Alphaproteobacteria</taxon>
        <taxon>Caulobacterales</taxon>
        <taxon>Caulobacteraceae</taxon>
        <taxon>Asticcacaulis</taxon>
    </lineage>
</organism>
<gene>
    <name evidence="1" type="ORF">ABI_30700</name>
</gene>
<evidence type="ECO:0008006" key="3">
    <source>
        <dbReference type="Google" id="ProtNLM"/>
    </source>
</evidence>
<dbReference type="RefSeq" id="WP_006273857.1">
    <property type="nucleotide sequence ID" value="NZ_GL883078.1"/>
</dbReference>
<sequence>MIQGVIVALIVAFAAWQILKRFLPKKATAKSDGCGSGCDSCNGCKAIDFGPLEPRDRG</sequence>
<dbReference type="STRING" id="715226.ABI_30700"/>
<proteinExistence type="predicted"/>
<keyword evidence="2" id="KW-1185">Reference proteome</keyword>
<evidence type="ECO:0000313" key="2">
    <source>
        <dbReference type="Proteomes" id="UP000006512"/>
    </source>
</evidence>
<accession>F4QN62</accession>
<protein>
    <recommendedName>
        <fullName evidence="3">Virus attachment protein p12 family protein</fullName>
    </recommendedName>
</protein>
<dbReference type="EMBL" id="GL883078">
    <property type="protein sequence ID" value="EGF91653.1"/>
    <property type="molecule type" value="Genomic_DNA"/>
</dbReference>
<name>F4QN62_9CAUL</name>
<dbReference type="HOGENOM" id="CLU_2969341_0_0_5"/>
<dbReference type="Proteomes" id="UP000006512">
    <property type="component" value="Unassembled WGS sequence"/>
</dbReference>
<dbReference type="AlphaFoldDB" id="F4QN62"/>